<evidence type="ECO:0000313" key="3">
    <source>
        <dbReference type="Proteomes" id="UP000677136"/>
    </source>
</evidence>
<reference evidence="2 3" key="1">
    <citation type="journal article" date="2015" name="Arch. Virol.">
        <title>Complete genome sequence of a novel monopartite geminivirus identified in mulberry (Morus alba L.).</title>
        <authorList>
            <person name="Lu Q.Y."/>
            <person name="Wu Z.J."/>
            <person name="Xia Z.S."/>
            <person name="Xie L.H."/>
        </authorList>
    </citation>
    <scope>NUCLEOTIDE SEQUENCE [LARGE SCALE GENOMIC DNA]</scope>
    <source>
        <strain evidence="2">Js</strain>
    </source>
</reference>
<organism evidence="2 3">
    <name type="scientific">Mulberry crinkle-associated virus</name>
    <dbReference type="NCBI Taxonomy" id="1671380"/>
    <lineage>
        <taxon>Viruses</taxon>
        <taxon>Monodnaviria</taxon>
        <taxon>Shotokuvirae</taxon>
        <taxon>Cressdnaviricota</taxon>
        <taxon>Repensiviricetes</taxon>
        <taxon>Geplafuvirales</taxon>
        <taxon>Geminiviridae</taxon>
        <taxon>Mulcrilevirus</taxon>
        <taxon>Mulcrilevirus mori</taxon>
    </lineage>
</organism>
<dbReference type="EMBL" id="KR131749">
    <property type="protein sequence ID" value="AKM94184.1"/>
    <property type="molecule type" value="Genomic_DNA"/>
</dbReference>
<dbReference type="KEGG" id="vg:80534955"/>
<dbReference type="RefSeq" id="YP_010797237.1">
    <property type="nucleotide sequence ID" value="NC_076144.1"/>
</dbReference>
<sequence length="130" mass="15005">MFSRKKKEKKDAGVSRRLDDHTSGWESPQSGGYESGSVRSNYGTDGRDNSQSEFNRTEIERAVRAVIPVTGSGVLSRPEQFERPSRSLREAREREERLKEAQRRLDEEFEKVVHSLILLIEFITSRHVIN</sequence>
<feature type="compositionally biased region" description="Basic and acidic residues" evidence="1">
    <location>
        <begin position="45"/>
        <end position="56"/>
    </location>
</feature>
<evidence type="ECO:0000313" key="2">
    <source>
        <dbReference type="EMBL" id="AKM94184.1"/>
    </source>
</evidence>
<feature type="compositionally biased region" description="Basic and acidic residues" evidence="1">
    <location>
        <begin position="9"/>
        <end position="23"/>
    </location>
</feature>
<feature type="region of interest" description="Disordered" evidence="1">
    <location>
        <begin position="1"/>
        <end position="56"/>
    </location>
</feature>
<dbReference type="Proteomes" id="UP000677136">
    <property type="component" value="Segment"/>
</dbReference>
<feature type="compositionally biased region" description="Polar residues" evidence="1">
    <location>
        <begin position="24"/>
        <end position="44"/>
    </location>
</feature>
<evidence type="ECO:0000256" key="1">
    <source>
        <dbReference type="SAM" id="MobiDB-lite"/>
    </source>
</evidence>
<keyword evidence="3" id="KW-1185">Reference proteome</keyword>
<accession>A0A0H3XTC0</accession>
<name>A0A0H3XTC0_9GEMI</name>
<protein>
    <submittedName>
        <fullName evidence="2">ORF4</fullName>
    </submittedName>
</protein>
<dbReference type="GeneID" id="80534955"/>
<proteinExistence type="predicted"/>